<dbReference type="PRINTS" id="PR00326">
    <property type="entry name" value="GTP1OBG"/>
</dbReference>
<dbReference type="InterPro" id="IPR006073">
    <property type="entry name" value="GTP-bd"/>
</dbReference>
<dbReference type="GO" id="GO:0005730">
    <property type="term" value="C:nucleolus"/>
    <property type="evidence" value="ECO:0007669"/>
    <property type="project" value="UniProtKB-SubCell"/>
</dbReference>
<dbReference type="Ensembl" id="ENSCCRT00000116240.1">
    <property type="protein sequence ID" value="ENSCCRP00000141201.1"/>
    <property type="gene ID" value="ENSCCRG00000023714.2"/>
</dbReference>
<organism evidence="9 10">
    <name type="scientific">Cyprinus carpio carpio</name>
    <dbReference type="NCBI Taxonomy" id="630221"/>
    <lineage>
        <taxon>Eukaryota</taxon>
        <taxon>Metazoa</taxon>
        <taxon>Chordata</taxon>
        <taxon>Craniata</taxon>
        <taxon>Vertebrata</taxon>
        <taxon>Euteleostomi</taxon>
        <taxon>Actinopterygii</taxon>
        <taxon>Neopterygii</taxon>
        <taxon>Teleostei</taxon>
        <taxon>Ostariophysi</taxon>
        <taxon>Cypriniformes</taxon>
        <taxon>Cyprinidae</taxon>
        <taxon>Cyprininae</taxon>
        <taxon>Cyprinus</taxon>
    </lineage>
</organism>
<dbReference type="CDD" id="cd04178">
    <property type="entry name" value="Nucleostemin_like"/>
    <property type="match status" value="1"/>
</dbReference>
<dbReference type="FunFam" id="3.40.50.300:FF:000493">
    <property type="entry name" value="Guanine nucleotide-binding protein-like 3-like protein"/>
    <property type="match status" value="1"/>
</dbReference>
<dbReference type="PANTHER" id="PTHR11089">
    <property type="entry name" value="GTP-BINDING PROTEIN-RELATED"/>
    <property type="match status" value="1"/>
</dbReference>
<keyword evidence="10" id="KW-1185">Reference proteome</keyword>
<keyword evidence="6" id="KW-0539">Nucleus</keyword>
<evidence type="ECO:0000256" key="2">
    <source>
        <dbReference type="ARBA" id="ARBA00016532"/>
    </source>
</evidence>
<dbReference type="Gene3D" id="1.10.1580.10">
    <property type="match status" value="1"/>
</dbReference>
<evidence type="ECO:0000256" key="4">
    <source>
        <dbReference type="ARBA" id="ARBA00023054"/>
    </source>
</evidence>
<keyword evidence="4" id="KW-0175">Coiled coil</keyword>
<feature type="compositionally biased region" description="Basic residues" evidence="7">
    <location>
        <begin position="24"/>
        <end position="46"/>
    </location>
</feature>
<dbReference type="OMA" id="FKLDGLW"/>
<dbReference type="Gene3D" id="3.40.50.300">
    <property type="entry name" value="P-loop containing nucleotide triphosphate hydrolases"/>
    <property type="match status" value="1"/>
</dbReference>
<dbReference type="InterPro" id="IPR027417">
    <property type="entry name" value="P-loop_NTPase"/>
</dbReference>
<sequence>MKRPKLKKASKRVTCAKRFKIQKKVREHNRKLRKEAKKKGISRKPKKDIGVPNSAPFKEEVLREAEQRKQELETLKEQNKIAKQQERAAKRKKEKEAESAGEGPATKKAKKVAKAKEAKAALIKEKSAKTFKCCELNKVIEESDVILEVLDARDPLGCRCPQLEETVLKHEGKKKLLFILNKIDLVPKDNVEKWLRYLEAECPTFLFKASMQIQDRTVQQRKQRGINAVLDHSRAASCFGRDSLLQTLTDLANKKDAETMLKVGVVGFPNVGKSSIINSLKEVRVCHVGVQRGMTRCKQEVHITKRLKMIDSPGIVTASSNPGDVMALRSLQVEEKEESPLEAVRTLLKQCNQQHIMLQYNVPDYRNSLEFLTTFAKKRGFLQKGGVPNTELAAMTFLGDWTGPKLSYHSRAPEHQGLPSYLTDAIVTELRSDLDMDVVRKGNENVKKGVRFPNLASSISFNARGPTAGVLNVSELPKETITITAPTEADEKMEGTVNTEEVLPMRG</sequence>
<dbReference type="FunFam" id="1.10.1580.10:FF:000002">
    <property type="entry name" value="Guanine nucleotide-binding protein-like 3 (nucleolar)-like"/>
    <property type="match status" value="1"/>
</dbReference>
<dbReference type="GeneTree" id="ENSGT00940000158320"/>
<evidence type="ECO:0000313" key="10">
    <source>
        <dbReference type="Proteomes" id="UP001108240"/>
    </source>
</evidence>
<evidence type="ECO:0000256" key="1">
    <source>
        <dbReference type="ARBA" id="ARBA00004604"/>
    </source>
</evidence>
<comment type="subcellular location">
    <subcellularLocation>
        <location evidence="1">Nucleus</location>
        <location evidence="1">Nucleolus</location>
    </subcellularLocation>
</comment>
<name>A0A9J8AF46_CYPCA</name>
<dbReference type="PROSITE" id="PS51721">
    <property type="entry name" value="G_CP"/>
    <property type="match status" value="1"/>
</dbReference>
<evidence type="ECO:0000256" key="3">
    <source>
        <dbReference type="ARBA" id="ARBA00022741"/>
    </source>
</evidence>
<evidence type="ECO:0000256" key="6">
    <source>
        <dbReference type="ARBA" id="ARBA00023242"/>
    </source>
</evidence>
<feature type="region of interest" description="Disordered" evidence="7">
    <location>
        <begin position="488"/>
        <end position="507"/>
    </location>
</feature>
<dbReference type="GO" id="GO:0005525">
    <property type="term" value="F:GTP binding"/>
    <property type="evidence" value="ECO:0007669"/>
    <property type="project" value="UniProtKB-KW"/>
</dbReference>
<feature type="domain" description="CP-type G" evidence="8">
    <location>
        <begin position="133"/>
        <end position="318"/>
    </location>
</feature>
<dbReference type="AlphaFoldDB" id="A0A9J8AF46"/>
<dbReference type="InterPro" id="IPR050755">
    <property type="entry name" value="TRAFAC_YlqF/YawG_RiboMat"/>
</dbReference>
<reference evidence="9" key="1">
    <citation type="submission" date="2025-08" db="UniProtKB">
        <authorList>
            <consortium name="Ensembl"/>
        </authorList>
    </citation>
    <scope>IDENTIFICATION</scope>
</reference>
<keyword evidence="3" id="KW-0547">Nucleotide-binding</keyword>
<protein>
    <recommendedName>
        <fullName evidence="2">Guanine nucleotide-binding protein-like 3</fullName>
    </recommendedName>
</protein>
<accession>A0A9J8AF46</accession>
<dbReference type="InterPro" id="IPR014813">
    <property type="entry name" value="Gnl3_N_dom"/>
</dbReference>
<evidence type="ECO:0000313" key="9">
    <source>
        <dbReference type="Ensembl" id="ENSCCRP00000141201.1"/>
    </source>
</evidence>
<keyword evidence="5" id="KW-0342">GTP-binding</keyword>
<evidence type="ECO:0000256" key="7">
    <source>
        <dbReference type="SAM" id="MobiDB-lite"/>
    </source>
</evidence>
<dbReference type="Pfam" id="PF01926">
    <property type="entry name" value="MMR_HSR1"/>
    <property type="match status" value="1"/>
</dbReference>
<dbReference type="SUPFAM" id="SSF52540">
    <property type="entry name" value="P-loop containing nucleoside triphosphate hydrolases"/>
    <property type="match status" value="1"/>
</dbReference>
<dbReference type="PANTHER" id="PTHR11089:SF11">
    <property type="entry name" value="GUANINE NUCLEOTIDE-BINDING PROTEIN-LIKE 3"/>
    <property type="match status" value="1"/>
</dbReference>
<feature type="region of interest" description="Disordered" evidence="7">
    <location>
        <begin position="24"/>
        <end position="110"/>
    </location>
</feature>
<reference evidence="9" key="2">
    <citation type="submission" date="2025-09" db="UniProtKB">
        <authorList>
            <consortium name="Ensembl"/>
        </authorList>
    </citation>
    <scope>IDENTIFICATION</scope>
</reference>
<evidence type="ECO:0000259" key="8">
    <source>
        <dbReference type="PROSITE" id="PS51721"/>
    </source>
</evidence>
<dbReference type="Proteomes" id="UP001108240">
    <property type="component" value="Unplaced"/>
</dbReference>
<dbReference type="Pfam" id="PF08701">
    <property type="entry name" value="GN3L_Grn1"/>
    <property type="match status" value="1"/>
</dbReference>
<dbReference type="InterPro" id="IPR023179">
    <property type="entry name" value="GTP-bd_ortho_bundle_sf"/>
</dbReference>
<evidence type="ECO:0000256" key="5">
    <source>
        <dbReference type="ARBA" id="ARBA00023134"/>
    </source>
</evidence>
<proteinExistence type="predicted"/>
<feature type="compositionally biased region" description="Basic and acidic residues" evidence="7">
    <location>
        <begin position="57"/>
        <end position="98"/>
    </location>
</feature>
<dbReference type="InterPro" id="IPR030378">
    <property type="entry name" value="G_CP_dom"/>
</dbReference>